<keyword evidence="5 6" id="KW-0949">S-adenosyl-L-methionine</keyword>
<feature type="binding site" evidence="6">
    <location>
        <position position="157"/>
    </location>
    <ligand>
        <name>S-adenosyl-L-methionine</name>
        <dbReference type="ChEBI" id="CHEBI:59789"/>
    </ligand>
</feature>
<keyword evidence="7" id="KW-0689">Ribosomal protein</keyword>
<dbReference type="GO" id="GO:0005840">
    <property type="term" value="C:ribosome"/>
    <property type="evidence" value="ECO:0007669"/>
    <property type="project" value="UniProtKB-KW"/>
</dbReference>
<keyword evidence="2 6" id="KW-0963">Cytoplasm</keyword>
<dbReference type="Proteomes" id="UP000071392">
    <property type="component" value="Unassembled WGS sequence"/>
</dbReference>
<evidence type="ECO:0000256" key="6">
    <source>
        <dbReference type="HAMAP-Rule" id="MF_00735"/>
    </source>
</evidence>
<dbReference type="STRING" id="1548208.AXK12_04925"/>
<dbReference type="PANTHER" id="PTHR43648:SF1">
    <property type="entry name" value="ELECTRON TRANSFER FLAVOPROTEIN BETA SUBUNIT LYSINE METHYLTRANSFERASE"/>
    <property type="match status" value="1"/>
</dbReference>
<dbReference type="SUPFAM" id="SSF53335">
    <property type="entry name" value="S-adenosyl-L-methionine-dependent methyltransferases"/>
    <property type="match status" value="1"/>
</dbReference>
<evidence type="ECO:0000256" key="3">
    <source>
        <dbReference type="ARBA" id="ARBA00022603"/>
    </source>
</evidence>
<proteinExistence type="inferred from homology"/>
<comment type="catalytic activity">
    <reaction evidence="6">
        <text>L-lysyl-[protein] + 3 S-adenosyl-L-methionine = N(6),N(6),N(6)-trimethyl-L-lysyl-[protein] + 3 S-adenosyl-L-homocysteine + 3 H(+)</text>
        <dbReference type="Rhea" id="RHEA:54192"/>
        <dbReference type="Rhea" id="RHEA-COMP:9752"/>
        <dbReference type="Rhea" id="RHEA-COMP:13826"/>
        <dbReference type="ChEBI" id="CHEBI:15378"/>
        <dbReference type="ChEBI" id="CHEBI:29969"/>
        <dbReference type="ChEBI" id="CHEBI:57856"/>
        <dbReference type="ChEBI" id="CHEBI:59789"/>
        <dbReference type="ChEBI" id="CHEBI:61961"/>
    </reaction>
</comment>
<dbReference type="HAMAP" id="MF_00735">
    <property type="entry name" value="Methyltr_PrmA"/>
    <property type="match status" value="1"/>
</dbReference>
<dbReference type="GO" id="GO:0005737">
    <property type="term" value="C:cytoplasm"/>
    <property type="evidence" value="ECO:0007669"/>
    <property type="project" value="UniProtKB-SubCell"/>
</dbReference>
<dbReference type="CDD" id="cd02440">
    <property type="entry name" value="AdoMet_MTases"/>
    <property type="match status" value="1"/>
</dbReference>
<evidence type="ECO:0000313" key="7">
    <source>
        <dbReference type="EMBL" id="KXU35659.1"/>
    </source>
</evidence>
<dbReference type="PANTHER" id="PTHR43648">
    <property type="entry name" value="ELECTRON TRANSFER FLAVOPROTEIN BETA SUBUNIT LYSINE METHYLTRANSFERASE"/>
    <property type="match status" value="1"/>
</dbReference>
<comment type="function">
    <text evidence="6">Methylates ribosomal protein L11.</text>
</comment>
<evidence type="ECO:0000256" key="2">
    <source>
        <dbReference type="ARBA" id="ARBA00022490"/>
    </source>
</evidence>
<feature type="binding site" evidence="6">
    <location>
        <position position="205"/>
    </location>
    <ligand>
        <name>S-adenosyl-L-methionine</name>
        <dbReference type="ChEBI" id="CHEBI:59789"/>
    </ligand>
</feature>
<comment type="subcellular location">
    <subcellularLocation>
        <location evidence="6">Cytoplasm</location>
    </subcellularLocation>
</comment>
<evidence type="ECO:0000256" key="1">
    <source>
        <dbReference type="ARBA" id="ARBA00009741"/>
    </source>
</evidence>
<keyword evidence="7" id="KW-0687">Ribonucleoprotein</keyword>
<keyword evidence="3 6" id="KW-0489">Methyltransferase</keyword>
<feature type="binding site" evidence="6">
    <location>
        <position position="249"/>
    </location>
    <ligand>
        <name>S-adenosyl-L-methionine</name>
        <dbReference type="ChEBI" id="CHEBI:59789"/>
    </ligand>
</feature>
<dbReference type="Gene3D" id="3.40.50.150">
    <property type="entry name" value="Vaccinia Virus protein VP39"/>
    <property type="match status" value="1"/>
</dbReference>
<dbReference type="PIRSF" id="PIRSF000401">
    <property type="entry name" value="RPL11_MTase"/>
    <property type="match status" value="1"/>
</dbReference>
<protein>
    <recommendedName>
        <fullName evidence="6">Ribosomal protein L11 methyltransferase</fullName>
        <shortName evidence="6">L11 Mtase</shortName>
        <ecNumber evidence="6">2.1.1.-</ecNumber>
    </recommendedName>
</protein>
<evidence type="ECO:0000313" key="8">
    <source>
        <dbReference type="Proteomes" id="UP000071392"/>
    </source>
</evidence>
<dbReference type="Pfam" id="PF06325">
    <property type="entry name" value="PrmA"/>
    <property type="match status" value="1"/>
</dbReference>
<name>A0A139SMB9_9BACT</name>
<evidence type="ECO:0000256" key="5">
    <source>
        <dbReference type="ARBA" id="ARBA00022691"/>
    </source>
</evidence>
<dbReference type="OrthoDB" id="9785995at2"/>
<dbReference type="GO" id="GO:0008276">
    <property type="term" value="F:protein methyltransferase activity"/>
    <property type="evidence" value="ECO:0007669"/>
    <property type="project" value="UniProtKB-UniRule"/>
</dbReference>
<accession>A0A139SMB9</accession>
<evidence type="ECO:0000256" key="4">
    <source>
        <dbReference type="ARBA" id="ARBA00022679"/>
    </source>
</evidence>
<dbReference type="AlphaFoldDB" id="A0A139SMB9"/>
<reference evidence="7 8" key="1">
    <citation type="submission" date="2016-02" db="EMBL/GenBank/DDBJ databases">
        <authorList>
            <person name="Wen L."/>
            <person name="He K."/>
            <person name="Yang H."/>
        </authorList>
    </citation>
    <scope>NUCLEOTIDE SEQUENCE [LARGE SCALE GENOMIC DNA]</scope>
    <source>
        <strain evidence="7 8">CV41</strain>
    </source>
</reference>
<dbReference type="InterPro" id="IPR004498">
    <property type="entry name" value="Ribosomal_PrmA_MeTrfase"/>
</dbReference>
<dbReference type="GO" id="GO:0032259">
    <property type="term" value="P:methylation"/>
    <property type="evidence" value="ECO:0007669"/>
    <property type="project" value="UniProtKB-KW"/>
</dbReference>
<comment type="caution">
    <text evidence="7">The sequence shown here is derived from an EMBL/GenBank/DDBJ whole genome shotgun (WGS) entry which is preliminary data.</text>
</comment>
<keyword evidence="8" id="KW-1185">Reference proteome</keyword>
<sequence length="316" mass="33303">MTLYESRVAVAPEAVEGIDEAIQEAGLLGWNLVGDVIERTAALVGLFPSEQEGQAAWAELVAACPSLAGAQPQLRKIAEEEWREGYRAHFKAWQFGRLHWVPVWHKPQASASGAGALAGVEAQRSADDHTGFIAPDGHEVLWLDPGLAFGTGNHETTRLCVERAVAFSEGRIDLAATRVIDAGCGSGILALSAAKLGFGSVVGFDNDPEAVRVSEENAALNALTGAVTFYEGDLVSGLAGRQAELVLANILAPVLIEFAANLVAAVAPGGTLVLSGILASEGEQVRTAFARAAADWHFEESRVLGEWCDVVCVRPL</sequence>
<feature type="binding site" evidence="6">
    <location>
        <position position="183"/>
    </location>
    <ligand>
        <name>S-adenosyl-L-methionine</name>
        <dbReference type="ChEBI" id="CHEBI:59789"/>
    </ligand>
</feature>
<organism evidence="7 8">
    <name type="scientific">Cephaloticoccus capnophilus</name>
    <dbReference type="NCBI Taxonomy" id="1548208"/>
    <lineage>
        <taxon>Bacteria</taxon>
        <taxon>Pseudomonadati</taxon>
        <taxon>Verrucomicrobiota</taxon>
        <taxon>Opitutia</taxon>
        <taxon>Opitutales</taxon>
        <taxon>Opitutaceae</taxon>
        <taxon>Cephaloticoccus</taxon>
    </lineage>
</organism>
<dbReference type="EC" id="2.1.1.-" evidence="6"/>
<comment type="similarity">
    <text evidence="1 6">Belongs to the methyltransferase superfamily. PrmA family.</text>
</comment>
<dbReference type="InterPro" id="IPR029063">
    <property type="entry name" value="SAM-dependent_MTases_sf"/>
</dbReference>
<dbReference type="InterPro" id="IPR050078">
    <property type="entry name" value="Ribosomal_L11_MeTrfase_PrmA"/>
</dbReference>
<keyword evidence="4 6" id="KW-0808">Transferase</keyword>
<dbReference type="EMBL" id="LSZP01000036">
    <property type="protein sequence ID" value="KXU35659.1"/>
    <property type="molecule type" value="Genomic_DNA"/>
</dbReference>
<gene>
    <name evidence="6" type="primary">prmA</name>
    <name evidence="7" type="ORF">AXK12_04925</name>
</gene>
<dbReference type="RefSeq" id="WP_068711840.1">
    <property type="nucleotide sequence ID" value="NZ_LSZP01000036.1"/>
</dbReference>